<dbReference type="AlphaFoldDB" id="A0A3N4HU70"/>
<dbReference type="Proteomes" id="UP000275078">
    <property type="component" value="Unassembled WGS sequence"/>
</dbReference>
<gene>
    <name evidence="2" type="ORF">BJ508DRAFT_330426</name>
</gene>
<evidence type="ECO:0008006" key="4">
    <source>
        <dbReference type="Google" id="ProtNLM"/>
    </source>
</evidence>
<keyword evidence="1" id="KW-0812">Transmembrane</keyword>
<keyword evidence="3" id="KW-1185">Reference proteome</keyword>
<keyword evidence="1" id="KW-0472">Membrane</keyword>
<proteinExistence type="predicted"/>
<evidence type="ECO:0000313" key="3">
    <source>
        <dbReference type="Proteomes" id="UP000275078"/>
    </source>
</evidence>
<protein>
    <recommendedName>
        <fullName evidence="4">Altered inheritance of mitochondria protein 19</fullName>
    </recommendedName>
</protein>
<dbReference type="InterPro" id="IPR019419">
    <property type="entry name" value="AIM19"/>
</dbReference>
<dbReference type="EMBL" id="ML119730">
    <property type="protein sequence ID" value="RPA77229.1"/>
    <property type="molecule type" value="Genomic_DNA"/>
</dbReference>
<name>A0A3N4HU70_ASCIM</name>
<reference evidence="2 3" key="1">
    <citation type="journal article" date="2018" name="Nat. Ecol. Evol.">
        <title>Pezizomycetes genomes reveal the molecular basis of ectomycorrhizal truffle lifestyle.</title>
        <authorList>
            <person name="Murat C."/>
            <person name="Payen T."/>
            <person name="Noel B."/>
            <person name="Kuo A."/>
            <person name="Morin E."/>
            <person name="Chen J."/>
            <person name="Kohler A."/>
            <person name="Krizsan K."/>
            <person name="Balestrini R."/>
            <person name="Da Silva C."/>
            <person name="Montanini B."/>
            <person name="Hainaut M."/>
            <person name="Levati E."/>
            <person name="Barry K.W."/>
            <person name="Belfiori B."/>
            <person name="Cichocki N."/>
            <person name="Clum A."/>
            <person name="Dockter R.B."/>
            <person name="Fauchery L."/>
            <person name="Guy J."/>
            <person name="Iotti M."/>
            <person name="Le Tacon F."/>
            <person name="Lindquist E.A."/>
            <person name="Lipzen A."/>
            <person name="Malagnac F."/>
            <person name="Mello A."/>
            <person name="Molinier V."/>
            <person name="Miyauchi S."/>
            <person name="Poulain J."/>
            <person name="Riccioni C."/>
            <person name="Rubini A."/>
            <person name="Sitrit Y."/>
            <person name="Splivallo R."/>
            <person name="Traeger S."/>
            <person name="Wang M."/>
            <person name="Zifcakova L."/>
            <person name="Wipf D."/>
            <person name="Zambonelli A."/>
            <person name="Paolocci F."/>
            <person name="Nowrousian M."/>
            <person name="Ottonello S."/>
            <person name="Baldrian P."/>
            <person name="Spatafora J.W."/>
            <person name="Henrissat B."/>
            <person name="Nagy L.G."/>
            <person name="Aury J.M."/>
            <person name="Wincker P."/>
            <person name="Grigoriev I.V."/>
            <person name="Bonfante P."/>
            <person name="Martin F.M."/>
        </authorList>
    </citation>
    <scope>NUCLEOTIDE SEQUENCE [LARGE SCALE GENOMIC DNA]</scope>
    <source>
        <strain evidence="2 3">RN42</strain>
    </source>
</reference>
<keyword evidence="1" id="KW-1133">Transmembrane helix</keyword>
<sequence length="138" mass="14112">MSGITTTNKKAGFGELAKKYTSTPLPGGITAGALLAHLPRSLSAPSLRPGTLPIFVIAPGLAFSGYMSYRGAPREAAGTLAAWSTIYMIAERKSVLKFRGGVRERALFALMGLNAVMGVGGWLNGEKEGGGGGGAGDI</sequence>
<evidence type="ECO:0000313" key="2">
    <source>
        <dbReference type="EMBL" id="RPA77229.1"/>
    </source>
</evidence>
<accession>A0A3N4HU70</accession>
<dbReference type="Pfam" id="PF10315">
    <property type="entry name" value="Aim19"/>
    <property type="match status" value="1"/>
</dbReference>
<evidence type="ECO:0000256" key="1">
    <source>
        <dbReference type="SAM" id="Phobius"/>
    </source>
</evidence>
<feature type="transmembrane region" description="Helical" evidence="1">
    <location>
        <begin position="106"/>
        <end position="123"/>
    </location>
</feature>
<organism evidence="2 3">
    <name type="scientific">Ascobolus immersus RN42</name>
    <dbReference type="NCBI Taxonomy" id="1160509"/>
    <lineage>
        <taxon>Eukaryota</taxon>
        <taxon>Fungi</taxon>
        <taxon>Dikarya</taxon>
        <taxon>Ascomycota</taxon>
        <taxon>Pezizomycotina</taxon>
        <taxon>Pezizomycetes</taxon>
        <taxon>Pezizales</taxon>
        <taxon>Ascobolaceae</taxon>
        <taxon>Ascobolus</taxon>
    </lineage>
</organism>